<evidence type="ECO:0000256" key="5">
    <source>
        <dbReference type="ARBA" id="ARBA00022989"/>
    </source>
</evidence>
<evidence type="ECO:0000256" key="6">
    <source>
        <dbReference type="ARBA" id="ARBA00023136"/>
    </source>
</evidence>
<keyword evidence="6 7" id="KW-0472">Membrane</keyword>
<dbReference type="GO" id="GO:0000139">
    <property type="term" value="C:Golgi membrane"/>
    <property type="evidence" value="ECO:0007669"/>
    <property type="project" value="TreeGrafter"/>
</dbReference>
<comment type="similarity">
    <text evidence="2">Belongs to the SVP26 family.</text>
</comment>
<dbReference type="GO" id="GO:0006888">
    <property type="term" value="P:endoplasmic reticulum to Golgi vesicle-mediated transport"/>
    <property type="evidence" value="ECO:0007669"/>
    <property type="project" value="InterPro"/>
</dbReference>
<evidence type="ECO:0000256" key="7">
    <source>
        <dbReference type="SAM" id="Phobius"/>
    </source>
</evidence>
<feature type="transmembrane region" description="Helical" evidence="7">
    <location>
        <begin position="50"/>
        <end position="70"/>
    </location>
</feature>
<name>A0A9Q0YNL1_HOLLE</name>
<dbReference type="GO" id="GO:0097020">
    <property type="term" value="F:COPII receptor activity"/>
    <property type="evidence" value="ECO:0007669"/>
    <property type="project" value="InterPro"/>
</dbReference>
<dbReference type="GO" id="GO:0005789">
    <property type="term" value="C:endoplasmic reticulum membrane"/>
    <property type="evidence" value="ECO:0007669"/>
    <property type="project" value="TreeGrafter"/>
</dbReference>
<dbReference type="InterPro" id="IPR007277">
    <property type="entry name" value="Svp26/Tex261"/>
</dbReference>
<protein>
    <recommendedName>
        <fullName evidence="3">Protein TEX261</fullName>
    </recommendedName>
</protein>
<keyword evidence="4 7" id="KW-0812">Transmembrane</keyword>
<proteinExistence type="inferred from homology"/>
<feature type="transmembrane region" description="Helical" evidence="7">
    <location>
        <begin position="85"/>
        <end position="106"/>
    </location>
</feature>
<dbReference type="OrthoDB" id="28257at2759"/>
<sequence length="158" mass="18506">MWYFVLLSWLATVIQVCFITLALAAGLYYLAELVEEYTVISGRIIKWLHILYRSALALDFEILVFVNHYYAFRYFSTVWHPFSEVLAFFTICLWMVPFAFFVSLSANDNVLPTVQKSGEKKDDVVSSYFNKKAKRSSLLSMFDYFKESVLPTHSNKRF</sequence>
<keyword evidence="5 7" id="KW-1133">Transmembrane helix</keyword>
<dbReference type="GO" id="GO:0030134">
    <property type="term" value="C:COPII-coated ER to Golgi transport vesicle"/>
    <property type="evidence" value="ECO:0007669"/>
    <property type="project" value="TreeGrafter"/>
</dbReference>
<comment type="subcellular location">
    <subcellularLocation>
        <location evidence="1">Membrane</location>
        <topology evidence="1">Multi-pass membrane protein</topology>
    </subcellularLocation>
</comment>
<gene>
    <name evidence="8" type="ORF">HOLleu_33432</name>
</gene>
<evidence type="ECO:0000256" key="2">
    <source>
        <dbReference type="ARBA" id="ARBA00008096"/>
    </source>
</evidence>
<evidence type="ECO:0000256" key="3">
    <source>
        <dbReference type="ARBA" id="ARBA00017877"/>
    </source>
</evidence>
<evidence type="ECO:0000313" key="9">
    <source>
        <dbReference type="Proteomes" id="UP001152320"/>
    </source>
</evidence>
<accession>A0A9Q0YNL1</accession>
<evidence type="ECO:0000313" key="8">
    <source>
        <dbReference type="EMBL" id="KAJ8025783.1"/>
    </source>
</evidence>
<evidence type="ECO:0000256" key="1">
    <source>
        <dbReference type="ARBA" id="ARBA00004141"/>
    </source>
</evidence>
<comment type="caution">
    <text evidence="8">The sequence shown here is derived from an EMBL/GenBank/DDBJ whole genome shotgun (WGS) entry which is preliminary data.</text>
</comment>
<organism evidence="8 9">
    <name type="scientific">Holothuria leucospilota</name>
    <name type="common">Black long sea cucumber</name>
    <name type="synonym">Mertensiothuria leucospilota</name>
    <dbReference type="NCBI Taxonomy" id="206669"/>
    <lineage>
        <taxon>Eukaryota</taxon>
        <taxon>Metazoa</taxon>
        <taxon>Echinodermata</taxon>
        <taxon>Eleutherozoa</taxon>
        <taxon>Echinozoa</taxon>
        <taxon>Holothuroidea</taxon>
        <taxon>Aspidochirotacea</taxon>
        <taxon>Aspidochirotida</taxon>
        <taxon>Holothuriidae</taxon>
        <taxon>Holothuria</taxon>
    </lineage>
</organism>
<dbReference type="Pfam" id="PF04148">
    <property type="entry name" value="Erv26"/>
    <property type="match status" value="2"/>
</dbReference>
<dbReference type="EMBL" id="JAIZAY010000017">
    <property type="protein sequence ID" value="KAJ8025783.1"/>
    <property type="molecule type" value="Genomic_DNA"/>
</dbReference>
<dbReference type="PANTHER" id="PTHR13144:SF0">
    <property type="entry name" value="PROTEIN TEX261"/>
    <property type="match status" value="1"/>
</dbReference>
<reference evidence="8" key="1">
    <citation type="submission" date="2021-10" db="EMBL/GenBank/DDBJ databases">
        <title>Tropical sea cucumber genome reveals ecological adaptation and Cuvierian tubules defense mechanism.</title>
        <authorList>
            <person name="Chen T."/>
        </authorList>
    </citation>
    <scope>NUCLEOTIDE SEQUENCE</scope>
    <source>
        <strain evidence="8">Nanhai2018</strain>
        <tissue evidence="8">Muscle</tissue>
    </source>
</reference>
<dbReference type="PANTHER" id="PTHR13144">
    <property type="entry name" value="TEX261 PROTEIN"/>
    <property type="match status" value="1"/>
</dbReference>
<evidence type="ECO:0000256" key="4">
    <source>
        <dbReference type="ARBA" id="ARBA00022692"/>
    </source>
</evidence>
<feature type="transmembrane region" description="Helical" evidence="7">
    <location>
        <begin position="6"/>
        <end position="30"/>
    </location>
</feature>
<dbReference type="Proteomes" id="UP001152320">
    <property type="component" value="Chromosome 17"/>
</dbReference>
<keyword evidence="9" id="KW-1185">Reference proteome</keyword>
<dbReference type="AlphaFoldDB" id="A0A9Q0YNL1"/>